<sequence>MIFGATPAGRSSVGRMGVLTTVLIGVALSIGAGPMSAADPEAATWTRPPMSQQGECDSNYSGCVPVASDVECAGGSGNGPEYVSGPIRVLGDDIYELDRDGDGVACDKQ</sequence>
<reference evidence="1" key="2">
    <citation type="submission" date="2020-02" db="EMBL/GenBank/DDBJ databases">
        <authorList>
            <person name="Matsumoto Y."/>
            <person name="Motooka D."/>
            <person name="Nakamura S."/>
        </authorList>
    </citation>
    <scope>NUCLEOTIDE SEQUENCE</scope>
    <source>
        <strain evidence="1">JCM 13671</strain>
    </source>
</reference>
<dbReference type="AlphaFoldDB" id="A0A7I7XS38"/>
<proteinExistence type="predicted"/>
<dbReference type="EMBL" id="AP022612">
    <property type="protein sequence ID" value="BBZ32086.1"/>
    <property type="molecule type" value="Genomic_DNA"/>
</dbReference>
<name>A0A7I7XS38_9MYCO</name>
<protein>
    <recommendedName>
        <fullName evidence="3">Excalibur calcium-binding domain-containing protein</fullName>
    </recommendedName>
</protein>
<keyword evidence="2" id="KW-1185">Reference proteome</keyword>
<dbReference type="Proteomes" id="UP000466931">
    <property type="component" value="Chromosome"/>
</dbReference>
<reference evidence="1" key="1">
    <citation type="journal article" date="2019" name="Emerg. Microbes Infect.">
        <title>Comprehensive subspecies identification of 175 nontuberculous mycobacteria species based on 7547 genomic profiles.</title>
        <authorList>
            <person name="Matsumoto Y."/>
            <person name="Kinjo T."/>
            <person name="Motooka D."/>
            <person name="Nabeya D."/>
            <person name="Jung N."/>
            <person name="Uechi K."/>
            <person name="Horii T."/>
            <person name="Iida T."/>
            <person name="Fujita J."/>
            <person name="Nakamura S."/>
        </authorList>
    </citation>
    <scope>NUCLEOTIDE SEQUENCE [LARGE SCALE GENOMIC DNA]</scope>
    <source>
        <strain evidence="1">JCM 13671</strain>
    </source>
</reference>
<evidence type="ECO:0000313" key="2">
    <source>
        <dbReference type="Proteomes" id="UP000466931"/>
    </source>
</evidence>
<evidence type="ECO:0000313" key="1">
    <source>
        <dbReference type="EMBL" id="BBZ32086.1"/>
    </source>
</evidence>
<organism evidence="1 2">
    <name type="scientific">Mycolicibacterium confluentis</name>
    <dbReference type="NCBI Taxonomy" id="28047"/>
    <lineage>
        <taxon>Bacteria</taxon>
        <taxon>Bacillati</taxon>
        <taxon>Actinomycetota</taxon>
        <taxon>Actinomycetes</taxon>
        <taxon>Mycobacteriales</taxon>
        <taxon>Mycobacteriaceae</taxon>
        <taxon>Mycolicibacterium</taxon>
    </lineage>
</organism>
<gene>
    <name evidence="1" type="ORF">MCNF_06910</name>
</gene>
<evidence type="ECO:0008006" key="3">
    <source>
        <dbReference type="Google" id="ProtNLM"/>
    </source>
</evidence>
<accession>A0A7I7XS38</accession>